<reference evidence="15" key="1">
    <citation type="submission" date="2020-05" db="UniProtKB">
        <authorList>
            <consortium name="EnsemblMetazoa"/>
        </authorList>
    </citation>
    <scope>IDENTIFICATION</scope>
    <source>
        <strain evidence="15">BB02</strain>
    </source>
</reference>
<dbReference type="PRINTS" id="PR00476">
    <property type="entry name" value="PHFRCTKINASE"/>
</dbReference>
<evidence type="ECO:0000256" key="6">
    <source>
        <dbReference type="ARBA" id="ARBA00022679"/>
    </source>
</evidence>
<dbReference type="GO" id="GO:0046872">
    <property type="term" value="F:metal ion binding"/>
    <property type="evidence" value="ECO:0007669"/>
    <property type="project" value="UniProtKB-KW"/>
</dbReference>
<dbReference type="InterPro" id="IPR000023">
    <property type="entry name" value="Phosphofructokinase_dom"/>
</dbReference>
<dbReference type="STRING" id="6526.A0A2C9LA81"/>
<dbReference type="GO" id="GO:0042802">
    <property type="term" value="F:identical protein binding"/>
    <property type="evidence" value="ECO:0007669"/>
    <property type="project" value="TreeGrafter"/>
</dbReference>
<evidence type="ECO:0000256" key="13">
    <source>
        <dbReference type="ARBA" id="ARBA00048070"/>
    </source>
</evidence>
<name>A0A2C9LA81_BIOGL</name>
<dbReference type="GO" id="GO:0005945">
    <property type="term" value="C:6-phosphofructokinase complex"/>
    <property type="evidence" value="ECO:0007669"/>
    <property type="project" value="TreeGrafter"/>
</dbReference>
<evidence type="ECO:0000313" key="16">
    <source>
        <dbReference type="Proteomes" id="UP000076420"/>
    </source>
</evidence>
<evidence type="ECO:0000256" key="9">
    <source>
        <dbReference type="ARBA" id="ARBA00022777"/>
    </source>
</evidence>
<keyword evidence="9" id="KW-0418">Kinase</keyword>
<evidence type="ECO:0000256" key="11">
    <source>
        <dbReference type="ARBA" id="ARBA00022842"/>
    </source>
</evidence>
<evidence type="ECO:0000256" key="10">
    <source>
        <dbReference type="ARBA" id="ARBA00022840"/>
    </source>
</evidence>
<keyword evidence="6" id="KW-0808">Transferase</keyword>
<accession>A0A2C9LA81</accession>
<dbReference type="GO" id="GO:0030388">
    <property type="term" value="P:fructose 1,6-bisphosphate metabolic process"/>
    <property type="evidence" value="ECO:0007669"/>
    <property type="project" value="TreeGrafter"/>
</dbReference>
<dbReference type="GO" id="GO:0006002">
    <property type="term" value="P:fructose 6-phosphate metabolic process"/>
    <property type="evidence" value="ECO:0007669"/>
    <property type="project" value="InterPro"/>
</dbReference>
<keyword evidence="11" id="KW-0460">Magnesium</keyword>
<keyword evidence="10" id="KW-0067">ATP-binding</keyword>
<sequence>MSMAAYEADDVNKIELFTSGCFCVEAKYSTLYLIGRVISKLKVETGYQGMVDGGNNIQEATWLSSSNMIHMGGTLIGSARCMDFRERWGRLKAAQNLIQWGITNLIAIGGDGSLTGANCFRQEWPSLVRELFDKGKKHMVASNNYKTPAATNP</sequence>
<dbReference type="Pfam" id="PF00365">
    <property type="entry name" value="PFK"/>
    <property type="match status" value="1"/>
</dbReference>
<dbReference type="GO" id="GO:0070095">
    <property type="term" value="F:fructose-6-phosphate binding"/>
    <property type="evidence" value="ECO:0007669"/>
    <property type="project" value="TreeGrafter"/>
</dbReference>
<comment type="pathway">
    <text evidence="3">Carbohydrate degradation; glycolysis; D-glyceraldehyde 3-phosphate and glycerone phosphate from D-glucose: step 3/4.</text>
</comment>
<organism evidence="15 16">
    <name type="scientific">Biomphalaria glabrata</name>
    <name type="common">Bloodfluke planorb</name>
    <name type="synonym">Freshwater snail</name>
    <dbReference type="NCBI Taxonomy" id="6526"/>
    <lineage>
        <taxon>Eukaryota</taxon>
        <taxon>Metazoa</taxon>
        <taxon>Spiralia</taxon>
        <taxon>Lophotrochozoa</taxon>
        <taxon>Mollusca</taxon>
        <taxon>Gastropoda</taxon>
        <taxon>Heterobranchia</taxon>
        <taxon>Euthyneura</taxon>
        <taxon>Panpulmonata</taxon>
        <taxon>Hygrophila</taxon>
        <taxon>Lymnaeoidea</taxon>
        <taxon>Planorbidae</taxon>
        <taxon>Biomphalaria</taxon>
    </lineage>
</organism>
<dbReference type="UniPathway" id="UPA00109">
    <property type="reaction ID" value="UER00182"/>
</dbReference>
<dbReference type="SUPFAM" id="SSF53784">
    <property type="entry name" value="Phosphofructokinase"/>
    <property type="match status" value="1"/>
</dbReference>
<feature type="domain" description="Phosphofructokinase" evidence="14">
    <location>
        <begin position="37"/>
        <end position="126"/>
    </location>
</feature>
<comment type="catalytic activity">
    <reaction evidence="13">
        <text>beta-D-fructose 6-phosphate + ATP = beta-D-fructose 1,6-bisphosphate + ADP + H(+)</text>
        <dbReference type="Rhea" id="RHEA:16109"/>
        <dbReference type="ChEBI" id="CHEBI:15378"/>
        <dbReference type="ChEBI" id="CHEBI:30616"/>
        <dbReference type="ChEBI" id="CHEBI:32966"/>
        <dbReference type="ChEBI" id="CHEBI:57634"/>
        <dbReference type="ChEBI" id="CHEBI:456216"/>
        <dbReference type="EC" id="2.7.1.11"/>
    </reaction>
</comment>
<dbReference type="Gene3D" id="3.40.50.450">
    <property type="match status" value="1"/>
</dbReference>
<evidence type="ECO:0000256" key="3">
    <source>
        <dbReference type="ARBA" id="ARBA00004679"/>
    </source>
</evidence>
<dbReference type="EnsemblMetazoa" id="BGLB028816-RA">
    <property type="protein sequence ID" value="BGLB028816-PA"/>
    <property type="gene ID" value="BGLB028816"/>
</dbReference>
<evidence type="ECO:0000256" key="1">
    <source>
        <dbReference type="ARBA" id="ARBA00001946"/>
    </source>
</evidence>
<comment type="cofactor">
    <cofactor evidence="1">
        <name>Mg(2+)</name>
        <dbReference type="ChEBI" id="CHEBI:18420"/>
    </cofactor>
</comment>
<keyword evidence="8" id="KW-0547">Nucleotide-binding</keyword>
<dbReference type="InterPro" id="IPR035966">
    <property type="entry name" value="PKF_sf"/>
</dbReference>
<evidence type="ECO:0000256" key="2">
    <source>
        <dbReference type="ARBA" id="ARBA00004496"/>
    </source>
</evidence>
<dbReference type="GO" id="GO:0005524">
    <property type="term" value="F:ATP binding"/>
    <property type="evidence" value="ECO:0007669"/>
    <property type="project" value="UniProtKB-KW"/>
</dbReference>
<comment type="subcellular location">
    <subcellularLocation>
        <location evidence="2">Cytoplasm</location>
    </subcellularLocation>
</comment>
<proteinExistence type="predicted"/>
<dbReference type="InterPro" id="IPR022953">
    <property type="entry name" value="ATP_PFK"/>
</dbReference>
<keyword evidence="7" id="KW-0479">Metal-binding</keyword>
<dbReference type="GO" id="GO:0048029">
    <property type="term" value="F:monosaccharide binding"/>
    <property type="evidence" value="ECO:0007669"/>
    <property type="project" value="TreeGrafter"/>
</dbReference>
<dbReference type="AlphaFoldDB" id="A0A2C9LA81"/>
<dbReference type="PANTHER" id="PTHR13697:SF4">
    <property type="entry name" value="ATP-DEPENDENT 6-PHOSPHOFRUCTOKINASE"/>
    <property type="match status" value="1"/>
</dbReference>
<evidence type="ECO:0000256" key="12">
    <source>
        <dbReference type="ARBA" id="ARBA00023152"/>
    </source>
</evidence>
<dbReference type="GO" id="GO:0061621">
    <property type="term" value="P:canonical glycolysis"/>
    <property type="evidence" value="ECO:0007669"/>
    <property type="project" value="TreeGrafter"/>
</dbReference>
<dbReference type="PANTHER" id="PTHR13697">
    <property type="entry name" value="PHOSPHOFRUCTOKINASE"/>
    <property type="match status" value="1"/>
</dbReference>
<protein>
    <recommendedName>
        <fullName evidence="4">6-phosphofructokinase</fullName>
        <ecNumber evidence="4">2.7.1.11</ecNumber>
    </recommendedName>
</protein>
<dbReference type="GO" id="GO:0003872">
    <property type="term" value="F:6-phosphofructokinase activity"/>
    <property type="evidence" value="ECO:0007669"/>
    <property type="project" value="UniProtKB-EC"/>
</dbReference>
<evidence type="ECO:0000256" key="5">
    <source>
        <dbReference type="ARBA" id="ARBA00022490"/>
    </source>
</evidence>
<gene>
    <name evidence="15" type="primary">106066254</name>
</gene>
<dbReference type="GO" id="GO:0016208">
    <property type="term" value="F:AMP binding"/>
    <property type="evidence" value="ECO:0007669"/>
    <property type="project" value="TreeGrafter"/>
</dbReference>
<evidence type="ECO:0000313" key="15">
    <source>
        <dbReference type="EnsemblMetazoa" id="BGLB028816-PA"/>
    </source>
</evidence>
<keyword evidence="12" id="KW-0324">Glycolysis</keyword>
<dbReference type="KEGG" id="bgt:106066254"/>
<evidence type="ECO:0000256" key="4">
    <source>
        <dbReference type="ARBA" id="ARBA00012055"/>
    </source>
</evidence>
<dbReference type="Proteomes" id="UP000076420">
    <property type="component" value="Unassembled WGS sequence"/>
</dbReference>
<dbReference type="VEuPathDB" id="VectorBase:BGLB028816"/>
<dbReference type="VEuPathDB" id="VectorBase:BGLAX_039481"/>
<evidence type="ECO:0000256" key="7">
    <source>
        <dbReference type="ARBA" id="ARBA00022723"/>
    </source>
</evidence>
<evidence type="ECO:0000259" key="14">
    <source>
        <dbReference type="Pfam" id="PF00365"/>
    </source>
</evidence>
<keyword evidence="5" id="KW-0963">Cytoplasm</keyword>
<dbReference type="EC" id="2.7.1.11" evidence="4"/>
<evidence type="ECO:0000256" key="8">
    <source>
        <dbReference type="ARBA" id="ARBA00022741"/>
    </source>
</evidence>